<keyword evidence="2" id="KW-1185">Reference proteome</keyword>
<dbReference type="Gene3D" id="3.10.450.50">
    <property type="match status" value="2"/>
</dbReference>
<evidence type="ECO:0000313" key="1">
    <source>
        <dbReference type="EMBL" id="SKC36259.1"/>
    </source>
</evidence>
<dbReference type="PANTHER" id="PTHR38436:SF1">
    <property type="entry name" value="ESTER CYCLASE"/>
    <property type="match status" value="1"/>
</dbReference>
<dbReference type="SUPFAM" id="SSF54427">
    <property type="entry name" value="NTF2-like"/>
    <property type="match status" value="2"/>
</dbReference>
<dbReference type="Proteomes" id="UP000190285">
    <property type="component" value="Unassembled WGS sequence"/>
</dbReference>
<dbReference type="PANTHER" id="PTHR38436">
    <property type="entry name" value="POLYKETIDE CYCLASE SNOAL-LIKE DOMAIN"/>
    <property type="match status" value="1"/>
</dbReference>
<dbReference type="GO" id="GO:0030638">
    <property type="term" value="P:polyketide metabolic process"/>
    <property type="evidence" value="ECO:0007669"/>
    <property type="project" value="InterPro"/>
</dbReference>
<sequence length="338" mass="39055">MSTKLESKKIVKDFNDKIYDASVNTIEDIVNKYYHEDLCWNGPQPINTLNGRNELINKFWKPFLKAFPDLQKNSFMHLAGNNHFAKDQQWVVTSGHYVGTFENDWLDIPASKGIAWITYIEFNRLVDNKIVETYTIIDILDLMRQVGLRFIPSLAPEVIIPGPATNDGVIMGECEEKETKKTFQIIYDMIYKGLAAYKDVGIGKMGLEHYFSKDFIWYGPCGIGTTRGIKGFEKYHQKPFLNAVPDRRNVEGEYRIYFAEGEYGALIEWTGFRATHTGNDWLGLPATGKPLIMRDADLYRREGDKIVENWCYMDVIDVLLQLGVDIFDRVRNKKYILL</sequence>
<gene>
    <name evidence="1" type="ORF">SAMN02194393_00136</name>
</gene>
<reference evidence="1 2" key="1">
    <citation type="submission" date="2017-02" db="EMBL/GenBank/DDBJ databases">
        <authorList>
            <person name="Peterson S.W."/>
        </authorList>
    </citation>
    <scope>NUCLEOTIDE SEQUENCE [LARGE SCALE GENOMIC DNA]</scope>
    <source>
        <strain evidence="1 2">M1</strain>
    </source>
</reference>
<organism evidence="1 2">
    <name type="scientific">Maledivibacter halophilus</name>
    <dbReference type="NCBI Taxonomy" id="36842"/>
    <lineage>
        <taxon>Bacteria</taxon>
        <taxon>Bacillati</taxon>
        <taxon>Bacillota</taxon>
        <taxon>Clostridia</taxon>
        <taxon>Peptostreptococcales</taxon>
        <taxon>Caminicellaceae</taxon>
        <taxon>Maledivibacter</taxon>
    </lineage>
</organism>
<name>A0A1T5IAR5_9FIRM</name>
<proteinExistence type="predicted"/>
<protein>
    <submittedName>
        <fullName evidence="1">Predicted ester cyclase</fullName>
    </submittedName>
</protein>
<dbReference type="EMBL" id="FUZT01000001">
    <property type="protein sequence ID" value="SKC36259.1"/>
    <property type="molecule type" value="Genomic_DNA"/>
</dbReference>
<dbReference type="Pfam" id="PF07366">
    <property type="entry name" value="SnoaL"/>
    <property type="match status" value="2"/>
</dbReference>
<dbReference type="InterPro" id="IPR009959">
    <property type="entry name" value="Cyclase_SnoaL-like"/>
</dbReference>
<dbReference type="AlphaFoldDB" id="A0A1T5IAR5"/>
<dbReference type="InterPro" id="IPR032710">
    <property type="entry name" value="NTF2-like_dom_sf"/>
</dbReference>
<dbReference type="STRING" id="36842.SAMN02194393_00136"/>
<dbReference type="RefSeq" id="WP_170917217.1">
    <property type="nucleotide sequence ID" value="NZ_FUZT01000001.1"/>
</dbReference>
<evidence type="ECO:0000313" key="2">
    <source>
        <dbReference type="Proteomes" id="UP000190285"/>
    </source>
</evidence>
<accession>A0A1T5IAR5</accession>